<dbReference type="Pfam" id="PF14285">
    <property type="entry name" value="DUF4367"/>
    <property type="match status" value="1"/>
</dbReference>
<protein>
    <recommendedName>
        <fullName evidence="1">DUF4367 domain-containing protein</fullName>
    </recommendedName>
</protein>
<comment type="caution">
    <text evidence="2">The sequence shown here is derived from an EMBL/GenBank/DDBJ whole genome shotgun (WGS) entry which is preliminary data.</text>
</comment>
<dbReference type="AlphaFoldDB" id="A0A0E2HEI2"/>
<evidence type="ECO:0000259" key="1">
    <source>
        <dbReference type="Pfam" id="PF14285"/>
    </source>
</evidence>
<accession>A0A0E2HEI2</accession>
<reference evidence="2 3" key="1">
    <citation type="submission" date="2013-01" db="EMBL/GenBank/DDBJ databases">
        <title>The Genome Sequence of Clostridium clostridioforme 90A8.</title>
        <authorList>
            <consortium name="The Broad Institute Genome Sequencing Platform"/>
            <person name="Earl A."/>
            <person name="Ward D."/>
            <person name="Feldgarden M."/>
            <person name="Gevers D."/>
            <person name="Courvalin P."/>
            <person name="Lambert T."/>
            <person name="Walker B."/>
            <person name="Young S.K."/>
            <person name="Zeng Q."/>
            <person name="Gargeya S."/>
            <person name="Fitzgerald M."/>
            <person name="Haas B."/>
            <person name="Abouelleil A."/>
            <person name="Alvarado L."/>
            <person name="Arachchi H.M."/>
            <person name="Berlin A.M."/>
            <person name="Chapman S.B."/>
            <person name="Dewar J."/>
            <person name="Goldberg J."/>
            <person name="Griggs A."/>
            <person name="Gujja S."/>
            <person name="Hansen M."/>
            <person name="Howarth C."/>
            <person name="Imamovic A."/>
            <person name="Larimer J."/>
            <person name="McCowan C."/>
            <person name="Murphy C."/>
            <person name="Neiman D."/>
            <person name="Pearson M."/>
            <person name="Priest M."/>
            <person name="Roberts A."/>
            <person name="Saif S."/>
            <person name="Shea T."/>
            <person name="Sisk P."/>
            <person name="Sykes S."/>
            <person name="Wortman J."/>
            <person name="Nusbaum C."/>
            <person name="Birren B."/>
        </authorList>
    </citation>
    <scope>NUCLEOTIDE SEQUENCE [LARGE SCALE GENOMIC DNA]</scope>
    <source>
        <strain evidence="2 3">90A8</strain>
    </source>
</reference>
<gene>
    <name evidence="2" type="ORF">HMPREF1090_01516</name>
</gene>
<proteinExistence type="predicted"/>
<feature type="domain" description="DUF4367" evidence="1">
    <location>
        <begin position="123"/>
        <end position="227"/>
    </location>
</feature>
<dbReference type="InterPro" id="IPR025377">
    <property type="entry name" value="DUF4367"/>
</dbReference>
<evidence type="ECO:0000313" key="3">
    <source>
        <dbReference type="Proteomes" id="UP000013085"/>
    </source>
</evidence>
<sequence length="228" mass="26829">MYNNLNDEIWESLLKAAVEENCLNQIKDYPPIDEINKIILPKHYDLIMRRLIKRYRFQSKAKAILKSSRKVASWIIIAMGISFALLLQSDEVRAACRNVITYVYEKYIRFDYEPTSNNEAVPVEFGFLPEGFHMAQSFSNEREAYVKFENDIGETIKLSYYFQNRTTQVDNEHYLISEISIGHYSGTFFESQNSAYDNCIVWNTENRYYFLQSSLDKDILIKIAENIN</sequence>
<evidence type="ECO:0000313" key="2">
    <source>
        <dbReference type="EMBL" id="ENZ17966.1"/>
    </source>
</evidence>
<name>A0A0E2HEI2_9FIRM</name>
<dbReference type="Proteomes" id="UP000013085">
    <property type="component" value="Unassembled WGS sequence"/>
</dbReference>
<dbReference type="HOGENOM" id="CLU_105775_0_0_9"/>
<dbReference type="PATRIC" id="fig|999408.3.peg.1630"/>
<organism evidence="2 3">
    <name type="scientific">[Clostridium] clostridioforme 90A8</name>
    <dbReference type="NCBI Taxonomy" id="999408"/>
    <lineage>
        <taxon>Bacteria</taxon>
        <taxon>Bacillati</taxon>
        <taxon>Bacillota</taxon>
        <taxon>Clostridia</taxon>
        <taxon>Lachnospirales</taxon>
        <taxon>Lachnospiraceae</taxon>
        <taxon>Enterocloster</taxon>
    </lineage>
</organism>
<dbReference type="EMBL" id="AGYR01000012">
    <property type="protein sequence ID" value="ENZ17966.1"/>
    <property type="molecule type" value="Genomic_DNA"/>
</dbReference>
<dbReference type="RefSeq" id="WP_002595412.1">
    <property type="nucleotide sequence ID" value="NZ_KB851009.1"/>
</dbReference>